<dbReference type="AlphaFoldDB" id="A0A1Q2MEZ2"/>
<evidence type="ECO:0000313" key="2">
    <source>
        <dbReference type="EMBL" id="AQQ71271.1"/>
    </source>
</evidence>
<organism evidence="2 3">
    <name type="scientific">Limihaloglobus sulfuriphilus</name>
    <dbReference type="NCBI Taxonomy" id="1851148"/>
    <lineage>
        <taxon>Bacteria</taxon>
        <taxon>Pseudomonadati</taxon>
        <taxon>Planctomycetota</taxon>
        <taxon>Phycisphaerae</taxon>
        <taxon>Sedimentisphaerales</taxon>
        <taxon>Sedimentisphaeraceae</taxon>
        <taxon>Limihaloglobus</taxon>
    </lineage>
</organism>
<feature type="transmembrane region" description="Helical" evidence="1">
    <location>
        <begin position="131"/>
        <end position="149"/>
    </location>
</feature>
<feature type="transmembrane region" description="Helical" evidence="1">
    <location>
        <begin position="6"/>
        <end position="26"/>
    </location>
</feature>
<keyword evidence="1" id="KW-0812">Transmembrane</keyword>
<dbReference type="EMBL" id="CP019646">
    <property type="protein sequence ID" value="AQQ71271.1"/>
    <property type="molecule type" value="Genomic_DNA"/>
</dbReference>
<evidence type="ECO:0000256" key="1">
    <source>
        <dbReference type="SAM" id="Phobius"/>
    </source>
</evidence>
<gene>
    <name evidence="2" type="ORF">SMSP2_01641</name>
</gene>
<keyword evidence="1" id="KW-0472">Membrane</keyword>
<protein>
    <submittedName>
        <fullName evidence="2">Rod shape-determining protein MreD</fullName>
    </submittedName>
</protein>
<feature type="transmembrane region" description="Helical" evidence="1">
    <location>
        <begin position="66"/>
        <end position="85"/>
    </location>
</feature>
<evidence type="ECO:0000313" key="3">
    <source>
        <dbReference type="Proteomes" id="UP000188181"/>
    </source>
</evidence>
<proteinExistence type="predicted"/>
<feature type="transmembrane region" description="Helical" evidence="1">
    <location>
        <begin position="97"/>
        <end position="119"/>
    </location>
</feature>
<keyword evidence="3" id="KW-1185">Reference proteome</keyword>
<dbReference type="OrthoDB" id="287856at2"/>
<reference evidence="3" key="1">
    <citation type="submission" date="2017-02" db="EMBL/GenBank/DDBJ databases">
        <title>Comparative genomics and description of representatives of a novel lineage of planctomycetes thriving in anoxic sediments.</title>
        <authorList>
            <person name="Spring S."/>
            <person name="Bunk B."/>
            <person name="Sproer C."/>
        </authorList>
    </citation>
    <scope>NUCLEOTIDE SEQUENCE [LARGE SCALE GENOMIC DNA]</scope>
    <source>
        <strain evidence="3">SM-Chi-D1</strain>
    </source>
</reference>
<dbReference type="STRING" id="1851148.SMSP2_01641"/>
<sequence length="170" mass="19099">MAWIFYSIIILIFAVIDAGNLTNFLAVTELNIKPEMMAIIMAILISYSSSEDAIGIAFFVGFMADVSGTAIGPCMIGYGIAGTLYSRIRGLIQFEQIRYQVLILFVLTFLSLIIAEPLILWKTSDIMPRMIMRILAASIYTAITGPFIWQAAEYIRKLLGLPQRQTDRRF</sequence>
<dbReference type="Proteomes" id="UP000188181">
    <property type="component" value="Chromosome"/>
</dbReference>
<dbReference type="KEGG" id="pbas:SMSP2_01641"/>
<dbReference type="RefSeq" id="WP_146683466.1">
    <property type="nucleotide sequence ID" value="NZ_CP019646.1"/>
</dbReference>
<accession>A0A1Q2MEZ2</accession>
<keyword evidence="1" id="KW-1133">Transmembrane helix</keyword>
<name>A0A1Q2MEZ2_9BACT</name>
<feature type="transmembrane region" description="Helical" evidence="1">
    <location>
        <begin position="38"/>
        <end position="60"/>
    </location>
</feature>